<feature type="domain" description="GST C-terminal" evidence="2">
    <location>
        <begin position="72"/>
        <end position="193"/>
    </location>
</feature>
<dbReference type="Proteomes" id="UP000016569">
    <property type="component" value="Unassembled WGS sequence"/>
</dbReference>
<sequence>MRDLRVRWALEEAGFGYDDHLLGPEDQASPTYRAWQPFGQVPAFRDDRVEMFESGAIVLYLAQKSDQLMPRDEAGRAMVMTWMFAALNSVEPFVTNLVLIDLFYEGESWTVERRPQVEAALRRRLDDLQTALGERPWFVGGQFSAADILMATVLRNLRHLDILTDYPALSAYLERCTARPAFRRALAEQMAPFKANEPA</sequence>
<dbReference type="SFLD" id="SFLDS00019">
    <property type="entry name" value="Glutathione_Transferase_(cytos"/>
    <property type="match status" value="1"/>
</dbReference>
<dbReference type="InterPro" id="IPR010987">
    <property type="entry name" value="Glutathione-S-Trfase_C-like"/>
</dbReference>
<comment type="caution">
    <text evidence="3">The sequence shown here is derived from an EMBL/GenBank/DDBJ whole genome shotgun (WGS) entry which is preliminary data.</text>
</comment>
<dbReference type="Pfam" id="PF13410">
    <property type="entry name" value="GST_C_2"/>
    <property type="match status" value="1"/>
</dbReference>
<proteinExistence type="predicted"/>
<dbReference type="CDD" id="cd03207">
    <property type="entry name" value="GST_C_8"/>
    <property type="match status" value="1"/>
</dbReference>
<dbReference type="EMBL" id="BATC01000002">
    <property type="protein sequence ID" value="GAD57868.1"/>
    <property type="molecule type" value="Genomic_DNA"/>
</dbReference>
<feature type="domain" description="GST N-terminal" evidence="1">
    <location>
        <begin position="1"/>
        <end position="69"/>
    </location>
</feature>
<keyword evidence="4" id="KW-1185">Reference proteome</keyword>
<protein>
    <submittedName>
        <fullName evidence="3">Glutathione S-transferase</fullName>
    </submittedName>
</protein>
<dbReference type="CDD" id="cd03046">
    <property type="entry name" value="GST_N_GTT1_like"/>
    <property type="match status" value="1"/>
</dbReference>
<dbReference type="GO" id="GO:0016740">
    <property type="term" value="F:transferase activity"/>
    <property type="evidence" value="ECO:0007669"/>
    <property type="project" value="UniProtKB-KW"/>
</dbReference>
<dbReference type="Pfam" id="PF02798">
    <property type="entry name" value="GST_N"/>
    <property type="match status" value="1"/>
</dbReference>
<name>A0A8E0NAC3_9CAUL</name>
<dbReference type="PROSITE" id="PS50405">
    <property type="entry name" value="GST_CTER"/>
    <property type="match status" value="1"/>
</dbReference>
<dbReference type="InterPro" id="IPR036249">
    <property type="entry name" value="Thioredoxin-like_sf"/>
</dbReference>
<evidence type="ECO:0000313" key="4">
    <source>
        <dbReference type="Proteomes" id="UP000016569"/>
    </source>
</evidence>
<dbReference type="SFLD" id="SFLDG00358">
    <property type="entry name" value="Main_(cytGST)"/>
    <property type="match status" value="1"/>
</dbReference>
<evidence type="ECO:0000259" key="2">
    <source>
        <dbReference type="PROSITE" id="PS50405"/>
    </source>
</evidence>
<dbReference type="Gene3D" id="3.40.30.10">
    <property type="entry name" value="Glutaredoxin"/>
    <property type="match status" value="1"/>
</dbReference>
<gene>
    <name evidence="3" type="ORF">MBEBAB_0118</name>
</gene>
<reference evidence="4" key="1">
    <citation type="journal article" date="2013" name="Genome Announc.">
        <title>Draft Genome Sequence of the Dimorphic Prosthecate Bacterium Brevundimonas abyssalis TAR-001T.</title>
        <authorList>
            <person name="Tsubouchi T."/>
            <person name="Nishi S."/>
            <person name="Usui K."/>
            <person name="Shimane Y."/>
            <person name="Takaki Y."/>
            <person name="Maruyama T."/>
            <person name="Hatada Y."/>
        </authorList>
    </citation>
    <scope>NUCLEOTIDE SEQUENCE [LARGE SCALE GENOMIC DNA]</scope>
    <source>
        <strain evidence="4">TAR-001</strain>
    </source>
</reference>
<accession>A0A8E0NAC3</accession>
<evidence type="ECO:0000259" key="1">
    <source>
        <dbReference type="PROSITE" id="PS50404"/>
    </source>
</evidence>
<dbReference type="SUPFAM" id="SSF47616">
    <property type="entry name" value="GST C-terminal domain-like"/>
    <property type="match status" value="1"/>
</dbReference>
<dbReference type="InterPro" id="IPR036282">
    <property type="entry name" value="Glutathione-S-Trfase_C_sf"/>
</dbReference>
<keyword evidence="3" id="KW-0808">Transferase</keyword>
<dbReference type="PANTHER" id="PTHR44051">
    <property type="entry name" value="GLUTATHIONE S-TRANSFERASE-RELATED"/>
    <property type="match status" value="1"/>
</dbReference>
<dbReference type="InterPro" id="IPR040079">
    <property type="entry name" value="Glutathione_S-Trfase"/>
</dbReference>
<dbReference type="SUPFAM" id="SSF52833">
    <property type="entry name" value="Thioredoxin-like"/>
    <property type="match status" value="1"/>
</dbReference>
<dbReference type="PANTHER" id="PTHR44051:SF8">
    <property type="entry name" value="GLUTATHIONE S-TRANSFERASE GSTA"/>
    <property type="match status" value="1"/>
</dbReference>
<dbReference type="Gene3D" id="1.20.1050.10">
    <property type="match status" value="1"/>
</dbReference>
<evidence type="ECO:0000313" key="3">
    <source>
        <dbReference type="EMBL" id="GAD57868.1"/>
    </source>
</evidence>
<organism evidence="3 4">
    <name type="scientific">Brevundimonas abyssalis TAR-001</name>
    <dbReference type="NCBI Taxonomy" id="1391729"/>
    <lineage>
        <taxon>Bacteria</taxon>
        <taxon>Pseudomonadati</taxon>
        <taxon>Pseudomonadota</taxon>
        <taxon>Alphaproteobacteria</taxon>
        <taxon>Caulobacterales</taxon>
        <taxon>Caulobacteraceae</taxon>
        <taxon>Brevundimonas</taxon>
    </lineage>
</organism>
<dbReference type="PROSITE" id="PS50404">
    <property type="entry name" value="GST_NTER"/>
    <property type="match status" value="1"/>
</dbReference>
<dbReference type="AlphaFoldDB" id="A0A8E0NAC3"/>
<dbReference type="InterPro" id="IPR004045">
    <property type="entry name" value="Glutathione_S-Trfase_N"/>
</dbReference>
<dbReference type="RefSeq" id="WP_021695964.1">
    <property type="nucleotide sequence ID" value="NZ_BATC01000002.1"/>
</dbReference>